<evidence type="ECO:0000256" key="7">
    <source>
        <dbReference type="ARBA" id="ARBA00023136"/>
    </source>
</evidence>
<dbReference type="OrthoDB" id="5576752at2759"/>
<keyword evidence="5 11" id="KW-1133">Transmembrane helix</keyword>
<dbReference type="EMBL" id="JAACJJ010000001">
    <property type="protein sequence ID" value="KAF5330560.1"/>
    <property type="molecule type" value="Genomic_DNA"/>
</dbReference>
<gene>
    <name evidence="12" type="ORF">D9619_006008</name>
</gene>
<proteinExistence type="inferred from homology"/>
<evidence type="ECO:0000256" key="11">
    <source>
        <dbReference type="SAM" id="Phobius"/>
    </source>
</evidence>
<keyword evidence="7 11" id="KW-0472">Membrane</keyword>
<evidence type="ECO:0000256" key="9">
    <source>
        <dbReference type="ARBA" id="ARBA00025413"/>
    </source>
</evidence>
<evidence type="ECO:0000256" key="5">
    <source>
        <dbReference type="ARBA" id="ARBA00022989"/>
    </source>
</evidence>
<evidence type="ECO:0000256" key="1">
    <source>
        <dbReference type="ARBA" id="ARBA00004434"/>
    </source>
</evidence>
<reference evidence="12 13" key="1">
    <citation type="journal article" date="2020" name="ISME J.">
        <title>Uncovering the hidden diversity of litter-decomposition mechanisms in mushroom-forming fungi.</title>
        <authorList>
            <person name="Floudas D."/>
            <person name="Bentzer J."/>
            <person name="Ahren D."/>
            <person name="Johansson T."/>
            <person name="Persson P."/>
            <person name="Tunlid A."/>
        </authorList>
    </citation>
    <scope>NUCLEOTIDE SEQUENCE [LARGE SCALE GENOMIC DNA]</scope>
    <source>
        <strain evidence="12 13">CBS 101986</strain>
    </source>
</reference>
<comment type="caution">
    <text evidence="12">The sequence shown here is derived from an EMBL/GenBank/DDBJ whole genome shotgun (WGS) entry which is preliminary data.</text>
</comment>
<sequence length="91" mass="10185">MSSGSFPWGRFTIFAGGLMGIGYVLMKATTPTEEQLYNEMAPDLRRRVDIARETRLAREAEMRKQVDAQVSTDKAPEAAKPIWADPPSIKK</sequence>
<feature type="region of interest" description="Disordered" evidence="10">
    <location>
        <begin position="60"/>
        <end position="91"/>
    </location>
</feature>
<dbReference type="Proteomes" id="UP000567179">
    <property type="component" value="Unassembled WGS sequence"/>
</dbReference>
<organism evidence="12 13">
    <name type="scientific">Psilocybe cf. subviscida</name>
    <dbReference type="NCBI Taxonomy" id="2480587"/>
    <lineage>
        <taxon>Eukaryota</taxon>
        <taxon>Fungi</taxon>
        <taxon>Dikarya</taxon>
        <taxon>Basidiomycota</taxon>
        <taxon>Agaricomycotina</taxon>
        <taxon>Agaricomycetes</taxon>
        <taxon>Agaricomycetidae</taxon>
        <taxon>Agaricales</taxon>
        <taxon>Agaricineae</taxon>
        <taxon>Strophariaceae</taxon>
        <taxon>Psilocybe</taxon>
    </lineage>
</organism>
<dbReference type="InterPro" id="IPR012420">
    <property type="entry name" value="Cbp4"/>
</dbReference>
<dbReference type="AlphaFoldDB" id="A0A8H5BVY3"/>
<evidence type="ECO:0000256" key="4">
    <source>
        <dbReference type="ARBA" id="ARBA00022792"/>
    </source>
</evidence>
<keyword evidence="13" id="KW-1185">Reference proteome</keyword>
<keyword evidence="3 11" id="KW-0812">Transmembrane</keyword>
<evidence type="ECO:0000313" key="13">
    <source>
        <dbReference type="Proteomes" id="UP000567179"/>
    </source>
</evidence>
<dbReference type="GO" id="GO:0005743">
    <property type="term" value="C:mitochondrial inner membrane"/>
    <property type="evidence" value="ECO:0007669"/>
    <property type="project" value="UniProtKB-SubCell"/>
</dbReference>
<evidence type="ECO:0000256" key="8">
    <source>
        <dbReference type="ARBA" id="ARBA00023186"/>
    </source>
</evidence>
<keyword evidence="6" id="KW-0496">Mitochondrion</keyword>
<protein>
    <recommendedName>
        <fullName evidence="14">Assembly factor CBP4</fullName>
    </recommendedName>
</protein>
<comment type="similarity">
    <text evidence="2">Belongs to the CBP4 family.</text>
</comment>
<comment type="function">
    <text evidence="9">Essential for the assembly of ubiquinol-cytochrome c reductase. It has a direct effect on the correct occurrence of the Rieske protein, core 4, core 5 and apocytochrome b.</text>
</comment>
<comment type="subcellular location">
    <subcellularLocation>
        <location evidence="1">Mitochondrion inner membrane</location>
        <topology evidence="1">Single-pass membrane protein</topology>
    </subcellularLocation>
</comment>
<evidence type="ECO:0000256" key="6">
    <source>
        <dbReference type="ARBA" id="ARBA00023128"/>
    </source>
</evidence>
<accession>A0A8H5BVY3</accession>
<keyword evidence="4" id="KW-0999">Mitochondrion inner membrane</keyword>
<feature type="transmembrane region" description="Helical" evidence="11">
    <location>
        <begin position="6"/>
        <end position="26"/>
    </location>
</feature>
<evidence type="ECO:0000313" key="12">
    <source>
        <dbReference type="EMBL" id="KAF5330560.1"/>
    </source>
</evidence>
<dbReference type="Pfam" id="PF07960">
    <property type="entry name" value="CBP4"/>
    <property type="match status" value="1"/>
</dbReference>
<keyword evidence="8" id="KW-0143">Chaperone</keyword>
<evidence type="ECO:0000256" key="3">
    <source>
        <dbReference type="ARBA" id="ARBA00022692"/>
    </source>
</evidence>
<name>A0A8H5BVY3_9AGAR</name>
<evidence type="ECO:0000256" key="2">
    <source>
        <dbReference type="ARBA" id="ARBA00006780"/>
    </source>
</evidence>
<evidence type="ECO:0000256" key="10">
    <source>
        <dbReference type="SAM" id="MobiDB-lite"/>
    </source>
</evidence>
<evidence type="ECO:0008006" key="14">
    <source>
        <dbReference type="Google" id="ProtNLM"/>
    </source>
</evidence>